<evidence type="ECO:0000313" key="1">
    <source>
        <dbReference type="EMBL" id="QDT28288.1"/>
    </source>
</evidence>
<dbReference type="GO" id="GO:0006203">
    <property type="term" value="P:dGTP catabolic process"/>
    <property type="evidence" value="ECO:0007669"/>
    <property type="project" value="TreeGrafter"/>
</dbReference>
<dbReference type="Proteomes" id="UP000315647">
    <property type="component" value="Chromosome"/>
</dbReference>
<dbReference type="RefSeq" id="WP_145110642.1">
    <property type="nucleotide sequence ID" value="NZ_CP036277.1"/>
</dbReference>
<dbReference type="InterPro" id="IPR050135">
    <property type="entry name" value="dGTPase-like"/>
</dbReference>
<dbReference type="PANTHER" id="PTHR11373:SF4">
    <property type="entry name" value="DEOXYNUCLEOSIDE TRIPHOSPHATE TRIPHOSPHOHYDROLASE SAMHD1"/>
    <property type="match status" value="1"/>
</dbReference>
<dbReference type="PANTHER" id="PTHR11373">
    <property type="entry name" value="DEOXYNUCLEOSIDE TRIPHOSPHATE TRIPHOSPHOHYDROLASE"/>
    <property type="match status" value="1"/>
</dbReference>
<protein>
    <submittedName>
        <fullName evidence="1">Deoxyguanosinetriphosphate triphosphohydrolase-like protein</fullName>
    </submittedName>
</protein>
<dbReference type="GO" id="GO:0008832">
    <property type="term" value="F:dGTPase activity"/>
    <property type="evidence" value="ECO:0007669"/>
    <property type="project" value="TreeGrafter"/>
</dbReference>
<dbReference type="InterPro" id="IPR006674">
    <property type="entry name" value="HD_domain"/>
</dbReference>
<dbReference type="InterPro" id="IPR045509">
    <property type="entry name" value="HD_assoc_2"/>
</dbReference>
<dbReference type="AlphaFoldDB" id="A0A517Q9I8"/>
<evidence type="ECO:0000313" key="2">
    <source>
        <dbReference type="Proteomes" id="UP000315647"/>
    </source>
</evidence>
<accession>A0A517Q9I8</accession>
<keyword evidence="1" id="KW-0378">Hydrolase</keyword>
<dbReference type="Pfam" id="PF19276">
    <property type="entry name" value="HD_assoc_2"/>
    <property type="match status" value="1"/>
</dbReference>
<reference evidence="1 2" key="1">
    <citation type="submission" date="2019-03" db="EMBL/GenBank/DDBJ databases">
        <title>Deep-cultivation of Planctomycetes and their phenomic and genomic characterization uncovers novel biology.</title>
        <authorList>
            <person name="Wiegand S."/>
            <person name="Jogler M."/>
            <person name="Boedeker C."/>
            <person name="Pinto D."/>
            <person name="Vollmers J."/>
            <person name="Rivas-Marin E."/>
            <person name="Kohn T."/>
            <person name="Peeters S.H."/>
            <person name="Heuer A."/>
            <person name="Rast P."/>
            <person name="Oberbeckmann S."/>
            <person name="Bunk B."/>
            <person name="Jeske O."/>
            <person name="Meyerdierks A."/>
            <person name="Storesund J.E."/>
            <person name="Kallscheuer N."/>
            <person name="Luecker S."/>
            <person name="Lage O.M."/>
            <person name="Pohl T."/>
            <person name="Merkel B.J."/>
            <person name="Hornburger P."/>
            <person name="Mueller R.-W."/>
            <person name="Bruemmer F."/>
            <person name="Labrenz M."/>
            <person name="Spormann A.M."/>
            <person name="Op den Camp H."/>
            <person name="Overmann J."/>
            <person name="Amann R."/>
            <person name="Jetten M.S.M."/>
            <person name="Mascher T."/>
            <person name="Medema M.H."/>
            <person name="Devos D.P."/>
            <person name="Kaster A.-K."/>
            <person name="Ovreas L."/>
            <person name="Rohde M."/>
            <person name="Galperin M.Y."/>
            <person name="Jogler C."/>
        </authorList>
    </citation>
    <scope>NUCLEOTIDE SEQUENCE [LARGE SCALE GENOMIC DNA]</scope>
    <source>
        <strain evidence="1 2">Enr10</strain>
    </source>
</reference>
<name>A0A517Q9I8_9PLAN</name>
<accession>A0A518A8V7</accession>
<dbReference type="SMART" id="SM00471">
    <property type="entry name" value="HDc"/>
    <property type="match status" value="1"/>
</dbReference>
<dbReference type="EMBL" id="CP037421">
    <property type="protein sequence ID" value="QDT28288.1"/>
    <property type="molecule type" value="Genomic_DNA"/>
</dbReference>
<proteinExistence type="predicted"/>
<dbReference type="CDD" id="cd00077">
    <property type="entry name" value="HDc"/>
    <property type="match status" value="1"/>
</dbReference>
<organism evidence="1 2">
    <name type="scientific">Gimesia panareensis</name>
    <dbReference type="NCBI Taxonomy" id="2527978"/>
    <lineage>
        <taxon>Bacteria</taxon>
        <taxon>Pseudomonadati</taxon>
        <taxon>Planctomycetota</taxon>
        <taxon>Planctomycetia</taxon>
        <taxon>Planctomycetales</taxon>
        <taxon>Planctomycetaceae</taxon>
        <taxon>Gimesia</taxon>
    </lineage>
</organism>
<dbReference type="Pfam" id="PF01966">
    <property type="entry name" value="HD"/>
    <property type="match status" value="1"/>
</dbReference>
<sequence length="448" mass="51031">MNHPYVEIPELSNLQSGSGLVRIPYQQDVPFTNRVRALVDTPEFRRLSHITQLGFTALVYPGATHTRFEHALGVYQNALQYLWQLGRDERFAATVDVHTAEVLIAAALLHDLGHWPFCHLIEDMSLDGIPRHEQFAREFLSEGHELPAILREEWGIEPSEVLDILVPSSDTPRMRLVRSILSGPIDIDKMDYLDRDSLHAGVPYGRNFDKKRLIQSLMVNAAGDGLAIGSKGKTAAELMVFARYVMFSEVYWHHAVRAASTMFARAFYHLYPRLDLSDYFQLTESDSISVLRQESRGTDCERLVEGIFSNKRVLYKRVAEFSFYESSEVFELIAHRPVSSLVSWSENLAERLTQRLNEPVDSTDILIDAPPTHREVEFNVEIYSPREAKYQPLHVVSPVVDTLARKQFDDFVKRVRVFAHPRIAAQCKTMGDFESLLIAAVRESDGTA</sequence>
<dbReference type="Gene3D" id="1.10.3210.10">
    <property type="entry name" value="Hypothetical protein af1432"/>
    <property type="match status" value="1"/>
</dbReference>
<dbReference type="SUPFAM" id="SSF109604">
    <property type="entry name" value="HD-domain/PDEase-like"/>
    <property type="match status" value="1"/>
</dbReference>
<gene>
    <name evidence="1" type="ORF">Enr10x_36290</name>
</gene>
<keyword evidence="2" id="KW-1185">Reference proteome</keyword>
<dbReference type="InterPro" id="IPR003607">
    <property type="entry name" value="HD/PDEase_dom"/>
</dbReference>